<evidence type="ECO:0000313" key="2">
    <source>
        <dbReference type="EMBL" id="OLP04441.1"/>
    </source>
</evidence>
<feature type="transmembrane region" description="Helical" evidence="1">
    <location>
        <begin position="44"/>
        <end position="61"/>
    </location>
</feature>
<comment type="caution">
    <text evidence="2">The sequence shown here is derived from an EMBL/GenBank/DDBJ whole genome shotgun (WGS) entry which is preliminary data.</text>
</comment>
<feature type="transmembrane region" description="Helical" evidence="1">
    <location>
        <begin position="12"/>
        <end position="32"/>
    </location>
</feature>
<name>A0A1Q8Y8Q2_9BURK</name>
<gene>
    <name evidence="2" type="ORF">BLL52_4282</name>
</gene>
<keyword evidence="1" id="KW-0812">Transmembrane</keyword>
<accession>A0A1Q8Y8Q2</accession>
<feature type="transmembrane region" description="Helical" evidence="1">
    <location>
        <begin position="73"/>
        <end position="95"/>
    </location>
</feature>
<evidence type="ECO:0000256" key="1">
    <source>
        <dbReference type="SAM" id="Phobius"/>
    </source>
</evidence>
<evidence type="ECO:0000313" key="3">
    <source>
        <dbReference type="Proteomes" id="UP000185911"/>
    </source>
</evidence>
<organism evidence="2 3">
    <name type="scientific">Rhodoferax antarcticus ANT.BR</name>
    <dbReference type="NCBI Taxonomy" id="1111071"/>
    <lineage>
        <taxon>Bacteria</taxon>
        <taxon>Pseudomonadati</taxon>
        <taxon>Pseudomonadota</taxon>
        <taxon>Betaproteobacteria</taxon>
        <taxon>Burkholderiales</taxon>
        <taxon>Comamonadaceae</taxon>
        <taxon>Rhodoferax</taxon>
    </lineage>
</organism>
<reference evidence="2 3" key="1">
    <citation type="submission" date="2017-01" db="EMBL/GenBank/DDBJ databases">
        <title>Genome sequence of Rhodoferax antarcticus ANT.BR, a psychrophilic purple nonsulfur bacterium from an Antarctic microbial mat.</title>
        <authorList>
            <person name="Baker J."/>
            <person name="Riester C."/>
            <person name="Skinner B."/>
            <person name="Newell A."/>
            <person name="Swingley W."/>
            <person name="Madigan M."/>
            <person name="Jung D."/>
            <person name="Asao M."/>
            <person name="Chen M."/>
            <person name="Loughlin P."/>
            <person name="Pan H."/>
            <person name="Lin S."/>
            <person name="Li N."/>
            <person name="Shaw J."/>
            <person name="Prado M."/>
            <person name="Sherman C."/>
            <person name="Li X."/>
            <person name="Tang J."/>
            <person name="Blankenship R."/>
            <person name="Zhao T."/>
            <person name="Touchman J."/>
            <person name="Sattley M."/>
        </authorList>
    </citation>
    <scope>NUCLEOTIDE SEQUENCE [LARGE SCALE GENOMIC DNA]</scope>
    <source>
        <strain evidence="2 3">ANT.BR</strain>
    </source>
</reference>
<proteinExistence type="predicted"/>
<protein>
    <submittedName>
        <fullName evidence="2">Putative membrane protein</fullName>
    </submittedName>
</protein>
<dbReference type="Proteomes" id="UP000185911">
    <property type="component" value="Unassembled WGS sequence"/>
</dbReference>
<dbReference type="AlphaFoldDB" id="A0A1Q8Y8Q2"/>
<sequence>MVILKLVFKELMMFNEVVAAMLLALIVVVISLSGYRAVSGYHTGFYRIAVICMIVGLNFNTTEPVTGNVMSEFGLFMLFAGLFIGCVLVAVDAYTGYGKLLAKRRQARAKQPNGEAGLTD</sequence>
<keyword evidence="3" id="KW-1185">Reference proteome</keyword>
<keyword evidence="1" id="KW-0472">Membrane</keyword>
<keyword evidence="1" id="KW-1133">Transmembrane helix</keyword>
<dbReference type="EMBL" id="MSYM01000020">
    <property type="protein sequence ID" value="OLP04441.1"/>
    <property type="molecule type" value="Genomic_DNA"/>
</dbReference>